<feature type="compositionally biased region" description="Polar residues" evidence="1">
    <location>
        <begin position="202"/>
        <end position="211"/>
    </location>
</feature>
<dbReference type="AlphaFoldDB" id="A0A9W6T6D5"/>
<gene>
    <name evidence="2" type="ORF">Cboi02_000527700</name>
</gene>
<dbReference type="Proteomes" id="UP001165120">
    <property type="component" value="Unassembled WGS sequence"/>
</dbReference>
<reference evidence="2" key="1">
    <citation type="submission" date="2023-04" db="EMBL/GenBank/DDBJ databases">
        <title>Candida boidinii NBRC 10035.</title>
        <authorList>
            <person name="Ichikawa N."/>
            <person name="Sato H."/>
            <person name="Tonouchi N."/>
        </authorList>
    </citation>
    <scope>NUCLEOTIDE SEQUENCE</scope>
    <source>
        <strain evidence="2">NBRC 10035</strain>
    </source>
</reference>
<evidence type="ECO:0000256" key="1">
    <source>
        <dbReference type="SAM" id="MobiDB-lite"/>
    </source>
</evidence>
<proteinExistence type="predicted"/>
<protein>
    <submittedName>
        <fullName evidence="2">Unnamed protein product</fullName>
    </submittedName>
</protein>
<accession>A0A9W6T6D5</accession>
<keyword evidence="3" id="KW-1185">Reference proteome</keyword>
<evidence type="ECO:0000313" key="3">
    <source>
        <dbReference type="Proteomes" id="UP001165120"/>
    </source>
</evidence>
<feature type="compositionally biased region" description="Basic and acidic residues" evidence="1">
    <location>
        <begin position="212"/>
        <end position="243"/>
    </location>
</feature>
<sequence>MRIYWQPLREKKFDTIASAVSSKLQKRKAQDEGWVNFTDNPYNPYFNIASTDGSILKDTSHLPYSSIGSSIFEVEDSNTTEFSDLFTNHSYYDDVLEIDYKTGQIVEKDKYNNLPEYYTLINNSDNEDNDEFGDSSTYDFVDDKHKLNVSAPLFILRKRTGRYGRTWIDRKRTSDKTFMDYMEFGVSESESELESEDDKVSTADTDISMTDTVDKEPFQSKSSPKDEKETSKLEDQPTSKPEDFAEDATVISEGSPKDDSPKDETPEDKTPEDKTLEDKPQKDEAQKDETKRDETPNDETPNDETPNDDTPKDETPKDETPKDETPNDETPKDETSKDETSKDETSHR</sequence>
<feature type="compositionally biased region" description="Acidic residues" evidence="1">
    <location>
        <begin position="296"/>
        <end position="307"/>
    </location>
</feature>
<evidence type="ECO:0000313" key="2">
    <source>
        <dbReference type="EMBL" id="GME76692.1"/>
    </source>
</evidence>
<comment type="caution">
    <text evidence="2">The sequence shown here is derived from an EMBL/GenBank/DDBJ whole genome shotgun (WGS) entry which is preliminary data.</text>
</comment>
<organism evidence="2 3">
    <name type="scientific">Candida boidinii</name>
    <name type="common">Yeast</name>
    <dbReference type="NCBI Taxonomy" id="5477"/>
    <lineage>
        <taxon>Eukaryota</taxon>
        <taxon>Fungi</taxon>
        <taxon>Dikarya</taxon>
        <taxon>Ascomycota</taxon>
        <taxon>Saccharomycotina</taxon>
        <taxon>Pichiomycetes</taxon>
        <taxon>Pichiales</taxon>
        <taxon>Pichiaceae</taxon>
        <taxon>Ogataea</taxon>
        <taxon>Ogataea/Candida clade</taxon>
    </lineage>
</organism>
<feature type="region of interest" description="Disordered" evidence="1">
    <location>
        <begin position="186"/>
        <end position="348"/>
    </location>
</feature>
<feature type="compositionally biased region" description="Basic and acidic residues" evidence="1">
    <location>
        <begin position="255"/>
        <end position="295"/>
    </location>
</feature>
<feature type="compositionally biased region" description="Basic and acidic residues" evidence="1">
    <location>
        <begin position="309"/>
        <end position="348"/>
    </location>
</feature>
<name>A0A9W6T6D5_CANBO</name>
<dbReference type="EMBL" id="BSXN01002471">
    <property type="protein sequence ID" value="GME76692.1"/>
    <property type="molecule type" value="Genomic_DNA"/>
</dbReference>